<dbReference type="SUPFAM" id="SSF55486">
    <property type="entry name" value="Metalloproteases ('zincins'), catalytic domain"/>
    <property type="match status" value="1"/>
</dbReference>
<dbReference type="Pfam" id="PF01400">
    <property type="entry name" value="Astacin"/>
    <property type="match status" value="1"/>
</dbReference>
<accession>A0A915C844</accession>
<dbReference type="InterPro" id="IPR001506">
    <property type="entry name" value="Peptidase_M12A"/>
</dbReference>
<name>A0A915C844_PARUN</name>
<dbReference type="InterPro" id="IPR024079">
    <property type="entry name" value="MetalloPept_cat_dom_sf"/>
</dbReference>
<feature type="region of interest" description="Disordered" evidence="2">
    <location>
        <begin position="1"/>
        <end position="24"/>
    </location>
</feature>
<keyword evidence="4" id="KW-1185">Reference proteome</keyword>
<dbReference type="WBParaSite" id="PgR095X_g017_t01">
    <property type="protein sequence ID" value="PgR095X_g017_t01"/>
    <property type="gene ID" value="PgR095X_g017"/>
</dbReference>
<reference evidence="5" key="1">
    <citation type="submission" date="2022-11" db="UniProtKB">
        <authorList>
            <consortium name="WormBaseParasite"/>
        </authorList>
    </citation>
    <scope>IDENTIFICATION</scope>
</reference>
<feature type="compositionally biased region" description="Basic and acidic residues" evidence="2">
    <location>
        <begin position="7"/>
        <end position="18"/>
    </location>
</feature>
<dbReference type="Gene3D" id="3.40.390.10">
    <property type="entry name" value="Collagenase (Catalytic Domain)"/>
    <property type="match status" value="1"/>
</dbReference>
<dbReference type="AlphaFoldDB" id="A0A915C844"/>
<dbReference type="PROSITE" id="PS51864">
    <property type="entry name" value="ASTACIN"/>
    <property type="match status" value="1"/>
</dbReference>
<dbReference type="GO" id="GO:0006508">
    <property type="term" value="P:proteolysis"/>
    <property type="evidence" value="ECO:0007669"/>
    <property type="project" value="InterPro"/>
</dbReference>
<evidence type="ECO:0000313" key="5">
    <source>
        <dbReference type="WBParaSite" id="PgR095X_g017_t01"/>
    </source>
</evidence>
<proteinExistence type="predicted"/>
<protein>
    <submittedName>
        <fullName evidence="5">Peptidase M12A domain-containing protein</fullName>
    </submittedName>
</protein>
<comment type="caution">
    <text evidence="1">Lacks conserved residue(s) required for the propagation of feature annotation.</text>
</comment>
<dbReference type="Proteomes" id="UP000887569">
    <property type="component" value="Unplaced"/>
</dbReference>
<sequence length="106" mass="12153">TLQDSNDSARKEKNIEPKTRKKRKIGREPLYVRWDTTKPISYEFADSIPQSTRHKIREAIALWELRTCVRFLENGPSVDRIEFFDGGGCSSFVGKTGGTQVFAKRC</sequence>
<evidence type="ECO:0000256" key="2">
    <source>
        <dbReference type="SAM" id="MobiDB-lite"/>
    </source>
</evidence>
<dbReference type="GO" id="GO:0004222">
    <property type="term" value="F:metalloendopeptidase activity"/>
    <property type="evidence" value="ECO:0007669"/>
    <property type="project" value="InterPro"/>
</dbReference>
<organism evidence="4 5">
    <name type="scientific">Parascaris univalens</name>
    <name type="common">Nematode worm</name>
    <dbReference type="NCBI Taxonomy" id="6257"/>
    <lineage>
        <taxon>Eukaryota</taxon>
        <taxon>Metazoa</taxon>
        <taxon>Ecdysozoa</taxon>
        <taxon>Nematoda</taxon>
        <taxon>Chromadorea</taxon>
        <taxon>Rhabditida</taxon>
        <taxon>Spirurina</taxon>
        <taxon>Ascaridomorpha</taxon>
        <taxon>Ascaridoidea</taxon>
        <taxon>Ascarididae</taxon>
        <taxon>Parascaris</taxon>
    </lineage>
</organism>
<evidence type="ECO:0000259" key="3">
    <source>
        <dbReference type="PROSITE" id="PS51864"/>
    </source>
</evidence>
<evidence type="ECO:0000313" key="4">
    <source>
        <dbReference type="Proteomes" id="UP000887569"/>
    </source>
</evidence>
<evidence type="ECO:0000256" key="1">
    <source>
        <dbReference type="PROSITE-ProRule" id="PRU01211"/>
    </source>
</evidence>
<dbReference type="PANTHER" id="PTHR10127">
    <property type="entry name" value="DISCOIDIN, CUB, EGF, LAMININ , AND ZINC METALLOPROTEASE DOMAIN CONTAINING"/>
    <property type="match status" value="1"/>
</dbReference>
<feature type="domain" description="Peptidase M12A" evidence="3">
    <location>
        <begin position="23"/>
        <end position="106"/>
    </location>
</feature>
<dbReference type="PANTHER" id="PTHR10127:SF810">
    <property type="entry name" value="ZINC METALLOPROTEINASE NAS-38"/>
    <property type="match status" value="1"/>
</dbReference>